<dbReference type="AlphaFoldDB" id="A0A4P7VLE3"/>
<proteinExistence type="predicted"/>
<dbReference type="InterPro" id="IPR027853">
    <property type="entry name" value="DUF4492"/>
</dbReference>
<sequence>MQQPIEKVNPVVRVWRFYRDGFRAMTVGRYLWALILIKLFILFFVFKLFFFPDLLKRDYDNDRDRAQAVRTALTDERR</sequence>
<reference evidence="2 3" key="1">
    <citation type="submission" date="2019-02" db="EMBL/GenBank/DDBJ databases">
        <title>Isolation and identification of novel species under the genus Muribaculum.</title>
        <authorList>
            <person name="Miyake S."/>
            <person name="Ding Y."/>
            <person name="Low A."/>
            <person name="Soh M."/>
            <person name="Seedorf H."/>
        </authorList>
    </citation>
    <scope>NUCLEOTIDE SEQUENCE [LARGE SCALE GENOMIC DNA]</scope>
    <source>
        <strain evidence="2 3">TLL-A4</strain>
    </source>
</reference>
<protein>
    <submittedName>
        <fullName evidence="2">DUF4492 domain-containing protein</fullName>
    </submittedName>
</protein>
<evidence type="ECO:0000313" key="2">
    <source>
        <dbReference type="EMBL" id="QCD34591.1"/>
    </source>
</evidence>
<feature type="transmembrane region" description="Helical" evidence="1">
    <location>
        <begin position="30"/>
        <end position="50"/>
    </location>
</feature>
<dbReference type="Proteomes" id="UP000297031">
    <property type="component" value="Chromosome"/>
</dbReference>
<evidence type="ECO:0000313" key="3">
    <source>
        <dbReference type="Proteomes" id="UP000297031"/>
    </source>
</evidence>
<gene>
    <name evidence="2" type="ORF">E7746_01195</name>
</gene>
<dbReference type="Pfam" id="PF14899">
    <property type="entry name" value="DUF4492"/>
    <property type="match status" value="1"/>
</dbReference>
<keyword evidence="1" id="KW-1133">Transmembrane helix</keyword>
<keyword evidence="3" id="KW-1185">Reference proteome</keyword>
<keyword evidence="1" id="KW-0812">Transmembrane</keyword>
<evidence type="ECO:0000256" key="1">
    <source>
        <dbReference type="SAM" id="Phobius"/>
    </source>
</evidence>
<accession>A0A4P7VLE3</accession>
<dbReference type="OrthoDB" id="1122086at2"/>
<organism evidence="2 3">
    <name type="scientific">Muribaculum gordoncarteri</name>
    <dbReference type="NCBI Taxonomy" id="2530390"/>
    <lineage>
        <taxon>Bacteria</taxon>
        <taxon>Pseudomonadati</taxon>
        <taxon>Bacteroidota</taxon>
        <taxon>Bacteroidia</taxon>
        <taxon>Bacteroidales</taxon>
        <taxon>Muribaculaceae</taxon>
        <taxon>Muribaculum</taxon>
    </lineage>
</organism>
<dbReference type="EMBL" id="CP039393">
    <property type="protein sequence ID" value="QCD34591.1"/>
    <property type="molecule type" value="Genomic_DNA"/>
</dbReference>
<keyword evidence="1" id="KW-0472">Membrane</keyword>
<dbReference type="KEGG" id="mgod:E7746_01195"/>
<name>A0A4P7VLE3_9BACT</name>
<dbReference type="RefSeq" id="WP_136409581.1">
    <property type="nucleotide sequence ID" value="NZ_CP039393.1"/>
</dbReference>